<accession>A0A146KEE9</accession>
<dbReference type="EMBL" id="GDID01001493">
    <property type="protein sequence ID" value="JAP95113.1"/>
    <property type="molecule type" value="Transcribed_RNA"/>
</dbReference>
<organism evidence="1">
    <name type="scientific">Trepomonas sp. PC1</name>
    <dbReference type="NCBI Taxonomy" id="1076344"/>
    <lineage>
        <taxon>Eukaryota</taxon>
        <taxon>Metamonada</taxon>
        <taxon>Diplomonadida</taxon>
        <taxon>Hexamitidae</taxon>
        <taxon>Hexamitinae</taxon>
        <taxon>Trepomonas</taxon>
    </lineage>
</organism>
<protein>
    <submittedName>
        <fullName evidence="1">Uncharacterized protein</fullName>
    </submittedName>
</protein>
<feature type="non-terminal residue" evidence="1">
    <location>
        <position position="1"/>
    </location>
</feature>
<dbReference type="AlphaFoldDB" id="A0A146KEE9"/>
<proteinExistence type="predicted"/>
<reference evidence="1" key="1">
    <citation type="submission" date="2015-07" db="EMBL/GenBank/DDBJ databases">
        <title>Adaptation to a free-living lifestyle via gene acquisitions in the diplomonad Trepomonas sp. PC1.</title>
        <authorList>
            <person name="Xu F."/>
            <person name="Jerlstrom-Hultqvist J."/>
            <person name="Kolisko M."/>
            <person name="Simpson A.G.B."/>
            <person name="Roger A.J."/>
            <person name="Svard S.G."/>
            <person name="Andersson J.O."/>
        </authorList>
    </citation>
    <scope>NUCLEOTIDE SEQUENCE</scope>
    <source>
        <strain evidence="1">PC1</strain>
    </source>
</reference>
<evidence type="ECO:0000313" key="1">
    <source>
        <dbReference type="EMBL" id="JAP95113.1"/>
    </source>
</evidence>
<sequence length="841" mass="98542">FSKSNYIKSAITTIANAMKCVRYFSYFTQIDSNQLNACLMPIIQKQFLIGGLPEVEFNNAQKMIPNDPQSKTYQELAKFSNYQELFKQLADQYKQQGKIVKFRVNDFELPAQFKQILTQFDLLPTKVHIPEIMQDTDSQICKLQEQILEAFTEILMYVKIPNETRRLIFLKALAVIKQHQNTGVGSFIERNIINRVLLIAIRLFEVQTNAQQYFEILRSFQELIQSADTHYSAIYEKMLRSFIVISSNILLTTAQSRIALKQKSQNFQIEYQNQALIHVRYIGAFGYLPPMHQYIDNFLKTVQVETIQYMIHFDKLVKSLNSDKLVEYNFVPEEQWINYICKSFEEQDLLTEFVIKLINSHEEHLAAVSTILASLYSDQFEYFQKYPEKSMLIIEKTLLVCSQVNSNFSALLLYGSLQLFQQFPEVTFNFIQQLIMHDRTKMSTILHSLFFISQADTKNIEFTKFTLHKLQQHLLNNTLLNPQNIAEFERAQSQNYLIVDQFNTLFIQLQLNPQQFQNIKEFIAQNQDLLQNLLHTSILQLVKVGIQQKKHQYQYDLDMFRILLQFVDVQMTAADLKELTVELMRQSQLHDVFDRLLTKLQNCKQIDLGKLKRYVESGLSNTQYDFQLLKFTFDAICLNDSSQQHLLDGQLLAKSLAKFGLQLQTDLQQVKTFLFKEFSGPGFHFLATFVLKDFLKLKFNQEELKTFQNQIFSILREQNGPKSSVLIDLLLKFDVVDPEQIDILLLSQPFNVNCAQVISKMLSDFSYQKVVENQLLLRKFMRFDYADTSLVFRKIQFEVLLEFCRAQKVDKEEVLQKYLEIELGAEEKREMMGIIVKIAVL</sequence>
<gene>
    <name evidence="1" type="ORF">TPC1_12000</name>
</gene>
<name>A0A146KEE9_9EUKA</name>